<feature type="compositionally biased region" description="Acidic residues" evidence="2">
    <location>
        <begin position="19"/>
        <end position="29"/>
    </location>
</feature>
<feature type="compositionally biased region" description="Polar residues" evidence="2">
    <location>
        <begin position="641"/>
        <end position="651"/>
    </location>
</feature>
<gene>
    <name evidence="3" type="ORF">HHI36_024353</name>
</gene>
<feature type="region of interest" description="Disordered" evidence="2">
    <location>
        <begin position="1"/>
        <end position="31"/>
    </location>
</feature>
<comment type="caution">
    <text evidence="3">The sequence shown here is derived from an EMBL/GenBank/DDBJ whole genome shotgun (WGS) entry which is preliminary data.</text>
</comment>
<dbReference type="PANTHER" id="PTHR33480">
    <property type="entry name" value="SET DOMAIN-CONTAINING PROTEIN-RELATED"/>
    <property type="match status" value="1"/>
</dbReference>
<keyword evidence="4" id="KW-1185">Reference proteome</keyword>
<accession>A0ABD2P3S5</accession>
<dbReference type="PANTHER" id="PTHR33480:SF1">
    <property type="entry name" value="TYR RECOMBINASE DOMAIN-CONTAINING PROTEIN"/>
    <property type="match status" value="1"/>
</dbReference>
<dbReference type="Proteomes" id="UP001516400">
    <property type="component" value="Unassembled WGS sequence"/>
</dbReference>
<dbReference type="SUPFAM" id="SSF56349">
    <property type="entry name" value="DNA breaking-rejoining enzymes"/>
    <property type="match status" value="1"/>
</dbReference>
<dbReference type="Gene3D" id="1.10.443.10">
    <property type="entry name" value="Intergrase catalytic core"/>
    <property type="match status" value="1"/>
</dbReference>
<keyword evidence="1" id="KW-0233">DNA recombination</keyword>
<dbReference type="EMBL" id="JABFTP020000179">
    <property type="protein sequence ID" value="KAL3285465.1"/>
    <property type="molecule type" value="Genomic_DNA"/>
</dbReference>
<dbReference type="InterPro" id="IPR013762">
    <property type="entry name" value="Integrase-like_cat_sf"/>
</dbReference>
<dbReference type="InterPro" id="IPR011010">
    <property type="entry name" value="DNA_brk_join_enz"/>
</dbReference>
<sequence>MDDSISEVYSECSEYQPDPSDESDEEEESNNVYIDSTCETVESSTQNFPSPELNLRFSDPITNRNMCDDSQMHVMNSRGRGEIKVELLHFLSNETKKIARHFELRHKDKEQVQQFIHLPKGNTLRRELIGNLRKRGNFLFNTDETINDGELIVSRRPQAVKNRNVRDFKPCSNCKAFFSKNTLRVHFSKCSGKSSLKRRFALLNSKKICSRIHKKASDMVRQNVFPPLRQDEVTRVISYDELLITFANNMTERYKHPRFFEMIRSKLRLLGRFLLKIKALEKGINDFASVYDPKYTDSTIKSICLLAKLDSDTNLYNIPSVASTIGTLLKQVGETLKNELLKTHQDVKRKDVKNFLSLLAQELNIKVNRTVIESQLQVKRRKNTELPTIDDIKKLHSYLKTVRTRAFSNLKTTFNRKNWVDLAESSLISLQVFNRRRPGELERMEILDFRNYQMIDEKTDKDLYEALSNENKDLAKKYVRVRIMGKLQRTVTVILHKELVQCLELLLKYRQKMEVPENNPYVFGIPSGMKKEITYLRACALMRKYSEECGAVHPERLRATKLRKHIATICINLNLQEEEVSDLANFMGHHENIHKQIYRQPVMNREILNVSRLLEAAQGENSDIETSDAESNMEEELITRRLNNTPSSKPTTSRKRNTPPYGSVIRRRWSVTEKKIISEIFRKNIEEQRLPSFNEISDAVGKHAELSERSIPQIKTWIHNQITKIKKSD</sequence>
<organism evidence="3 4">
    <name type="scientific">Cryptolaemus montrouzieri</name>
    <dbReference type="NCBI Taxonomy" id="559131"/>
    <lineage>
        <taxon>Eukaryota</taxon>
        <taxon>Metazoa</taxon>
        <taxon>Ecdysozoa</taxon>
        <taxon>Arthropoda</taxon>
        <taxon>Hexapoda</taxon>
        <taxon>Insecta</taxon>
        <taxon>Pterygota</taxon>
        <taxon>Neoptera</taxon>
        <taxon>Endopterygota</taxon>
        <taxon>Coleoptera</taxon>
        <taxon>Polyphaga</taxon>
        <taxon>Cucujiformia</taxon>
        <taxon>Coccinelloidea</taxon>
        <taxon>Coccinellidae</taxon>
        <taxon>Scymninae</taxon>
        <taxon>Scymnini</taxon>
        <taxon>Cryptolaemus</taxon>
    </lineage>
</organism>
<feature type="region of interest" description="Disordered" evidence="2">
    <location>
        <begin position="640"/>
        <end position="661"/>
    </location>
</feature>
<dbReference type="GO" id="GO:0006310">
    <property type="term" value="P:DNA recombination"/>
    <property type="evidence" value="ECO:0007669"/>
    <property type="project" value="UniProtKB-KW"/>
</dbReference>
<proteinExistence type="predicted"/>
<evidence type="ECO:0000256" key="2">
    <source>
        <dbReference type="SAM" id="MobiDB-lite"/>
    </source>
</evidence>
<protein>
    <submittedName>
        <fullName evidence="3">Uncharacterized protein</fullName>
    </submittedName>
</protein>
<name>A0ABD2P3S5_9CUCU</name>
<evidence type="ECO:0000256" key="1">
    <source>
        <dbReference type="ARBA" id="ARBA00023172"/>
    </source>
</evidence>
<evidence type="ECO:0000313" key="3">
    <source>
        <dbReference type="EMBL" id="KAL3285465.1"/>
    </source>
</evidence>
<dbReference type="AlphaFoldDB" id="A0ABD2P3S5"/>
<reference evidence="3 4" key="1">
    <citation type="journal article" date="2021" name="BMC Biol.">
        <title>Horizontally acquired antibacterial genes associated with adaptive radiation of ladybird beetles.</title>
        <authorList>
            <person name="Li H.S."/>
            <person name="Tang X.F."/>
            <person name="Huang Y.H."/>
            <person name="Xu Z.Y."/>
            <person name="Chen M.L."/>
            <person name="Du X.Y."/>
            <person name="Qiu B.Y."/>
            <person name="Chen P.T."/>
            <person name="Zhang W."/>
            <person name="Slipinski A."/>
            <person name="Escalona H.E."/>
            <person name="Waterhouse R.M."/>
            <person name="Zwick A."/>
            <person name="Pang H."/>
        </authorList>
    </citation>
    <scope>NUCLEOTIDE SEQUENCE [LARGE SCALE GENOMIC DNA]</scope>
    <source>
        <strain evidence="3">SYSU2018</strain>
    </source>
</reference>
<evidence type="ECO:0000313" key="4">
    <source>
        <dbReference type="Proteomes" id="UP001516400"/>
    </source>
</evidence>